<feature type="transmembrane region" description="Helical" evidence="2">
    <location>
        <begin position="515"/>
        <end position="534"/>
    </location>
</feature>
<reference evidence="4 5" key="1">
    <citation type="submission" date="2016-03" db="EMBL/GenBank/DDBJ databases">
        <authorList>
            <consortium name="Pathogen Informatics"/>
        </authorList>
    </citation>
    <scope>NUCLEOTIDE SEQUENCE [LARGE SCALE GENOMIC DNA]</scope>
    <source>
        <strain evidence="4 5">NCTC13364</strain>
    </source>
</reference>
<feature type="compositionally biased region" description="Low complexity" evidence="1">
    <location>
        <begin position="155"/>
        <end position="172"/>
    </location>
</feature>
<dbReference type="Gene3D" id="3.10.350.10">
    <property type="entry name" value="LysM domain"/>
    <property type="match status" value="1"/>
</dbReference>
<evidence type="ECO:0000313" key="5">
    <source>
        <dbReference type="Proteomes" id="UP000077037"/>
    </source>
</evidence>
<dbReference type="PROSITE" id="PS51782">
    <property type="entry name" value="LYSM"/>
    <property type="match status" value="1"/>
</dbReference>
<feature type="domain" description="LysM" evidence="3">
    <location>
        <begin position="175"/>
        <end position="230"/>
    </location>
</feature>
<name>A0A157RFI7_9BORD</name>
<feature type="region of interest" description="Disordered" evidence="1">
    <location>
        <begin position="444"/>
        <end position="463"/>
    </location>
</feature>
<feature type="compositionally biased region" description="Low complexity" evidence="1">
    <location>
        <begin position="380"/>
        <end position="393"/>
    </location>
</feature>
<dbReference type="EMBL" id="FKBS01000029">
    <property type="protein sequence ID" value="SAI56728.1"/>
    <property type="molecule type" value="Genomic_DNA"/>
</dbReference>
<evidence type="ECO:0000256" key="1">
    <source>
        <dbReference type="SAM" id="MobiDB-lite"/>
    </source>
</evidence>
<evidence type="ECO:0000259" key="3">
    <source>
        <dbReference type="PROSITE" id="PS51782"/>
    </source>
</evidence>
<sequence>MTSHPRSLHHVPRNKALGLALALAIGTSVCVDAQAARAGHARVASLPGEPMRIEIPLLDLTADEVASLQVQLADAASWQRAGLQPPAPLADTRVNLEGSGAARRVVSITATQPITTQTVDMLLDLRSSAGQRQMQVTLMVPARDAEAGLRRAAVPAPAAAPRPASGGAQAAQRVDDVTVRPGQTLSGIAVRHAVADASVYQMLVALWQANPQAFIQNNMNLVRAGETLTIPDAATVRAIDPDEARRIFAEQAAAYERYRGRLGAAAGAGAAVPRADGSSGQVDSASSGSPVAQPPAQDRLRLSNGAAGAAGNTAAGAGGSSDAAGDARASDQRAMNEARQRVDALQSNVDALNRAAAGQGAGAGGAATAASGNPGGAAGQGNAAQPSANGAAAAGPAGAAAAAGTAGGAAGANGNNAAAGGAAGANGTAAAGAGVGGAGNDAATAGASAGAPGSGMAGSANGASNNTPAQAGAGGAAAGTPSAAAGSAGNAPSAQQGAASTQGKVGMPSWLVDNLLAVITAVLAVLIFIVAWMLRRAGTRRNEDVEAVDYSDPPPFDSRAFNRKLDAIDLDLNHPPTDEAKPVQRDASPAAAPAVAPAAAPSPSAAPSPFAAPLSPSPAGDAPPTQGSASATPAQAPGTSPSQSPSSSPFASPSYNNRT</sequence>
<dbReference type="NCBIfam" id="TIGR03505">
    <property type="entry name" value="FimV_core"/>
    <property type="match status" value="1"/>
</dbReference>
<gene>
    <name evidence="4" type="ORF">SAMEA1982600_04807</name>
</gene>
<feature type="compositionally biased region" description="Low complexity" evidence="1">
    <location>
        <begin position="305"/>
        <end position="327"/>
    </location>
</feature>
<dbReference type="Pfam" id="PF25800">
    <property type="entry name" value="FimV_N"/>
    <property type="match status" value="1"/>
</dbReference>
<dbReference type="InterPro" id="IPR036779">
    <property type="entry name" value="LysM_dom_sf"/>
</dbReference>
<protein>
    <submittedName>
        <fullName evidence="4">Membrane protein</fullName>
    </submittedName>
</protein>
<feature type="region of interest" description="Disordered" evidence="1">
    <location>
        <begin position="359"/>
        <end position="393"/>
    </location>
</feature>
<feature type="region of interest" description="Disordered" evidence="1">
    <location>
        <begin position="155"/>
        <end position="174"/>
    </location>
</feature>
<dbReference type="InterPro" id="IPR018392">
    <property type="entry name" value="LysM"/>
</dbReference>
<feature type="region of interest" description="Disordered" evidence="1">
    <location>
        <begin position="570"/>
        <end position="659"/>
    </location>
</feature>
<dbReference type="AlphaFoldDB" id="A0A157RFI7"/>
<feature type="region of interest" description="Disordered" evidence="1">
    <location>
        <begin position="271"/>
        <end position="342"/>
    </location>
</feature>
<dbReference type="CDD" id="cd00118">
    <property type="entry name" value="LysM"/>
    <property type="match status" value="1"/>
</dbReference>
<keyword evidence="2" id="KW-0472">Membrane</keyword>
<dbReference type="OrthoDB" id="5298707at2"/>
<dbReference type="RefSeq" id="WP_066420113.1">
    <property type="nucleotide sequence ID" value="NZ_FKBS01000029.1"/>
</dbReference>
<dbReference type="InterPro" id="IPR020012">
    <property type="entry name" value="LysM_FimV"/>
</dbReference>
<feature type="region of interest" description="Disordered" evidence="1">
    <location>
        <begin position="468"/>
        <end position="501"/>
    </location>
</feature>
<proteinExistence type="predicted"/>
<feature type="compositionally biased region" description="Basic and acidic residues" evidence="1">
    <location>
        <begin position="328"/>
        <end position="342"/>
    </location>
</feature>
<feature type="compositionally biased region" description="Low complexity" evidence="1">
    <location>
        <begin position="478"/>
        <end position="499"/>
    </location>
</feature>
<feature type="compositionally biased region" description="Low complexity" evidence="1">
    <location>
        <begin position="587"/>
        <end position="619"/>
    </location>
</feature>
<keyword evidence="2" id="KW-1133">Transmembrane helix</keyword>
<evidence type="ECO:0000256" key="2">
    <source>
        <dbReference type="SAM" id="Phobius"/>
    </source>
</evidence>
<dbReference type="InterPro" id="IPR057840">
    <property type="entry name" value="FimV_N"/>
</dbReference>
<evidence type="ECO:0000313" key="4">
    <source>
        <dbReference type="EMBL" id="SAI56728.1"/>
    </source>
</evidence>
<dbReference type="Proteomes" id="UP000077037">
    <property type="component" value="Unassembled WGS sequence"/>
</dbReference>
<organism evidence="4 5">
    <name type="scientific">Bordetella ansorpii</name>
    <dbReference type="NCBI Taxonomy" id="288768"/>
    <lineage>
        <taxon>Bacteria</taxon>
        <taxon>Pseudomonadati</taxon>
        <taxon>Pseudomonadota</taxon>
        <taxon>Betaproteobacteria</taxon>
        <taxon>Burkholderiales</taxon>
        <taxon>Alcaligenaceae</taxon>
        <taxon>Bordetella</taxon>
    </lineage>
</organism>
<accession>A0A157RFI7</accession>
<feature type="compositionally biased region" description="Low complexity" evidence="1">
    <location>
        <begin position="271"/>
        <end position="289"/>
    </location>
</feature>
<feature type="compositionally biased region" description="Low complexity" evidence="1">
    <location>
        <begin position="633"/>
        <end position="659"/>
    </location>
</feature>
<keyword evidence="2" id="KW-0812">Transmembrane</keyword>